<comment type="caution">
    <text evidence="2">The sequence shown here is derived from an EMBL/GenBank/DDBJ whole genome shotgun (WGS) entry which is preliminary data.</text>
</comment>
<dbReference type="GO" id="GO:0016787">
    <property type="term" value="F:hydrolase activity"/>
    <property type="evidence" value="ECO:0007669"/>
    <property type="project" value="UniProtKB-KW"/>
</dbReference>
<proteinExistence type="predicted"/>
<dbReference type="Gene3D" id="3.90.79.10">
    <property type="entry name" value="Nucleoside Triphosphate Pyrophosphohydrolase"/>
    <property type="match status" value="1"/>
</dbReference>
<dbReference type="InterPro" id="IPR036388">
    <property type="entry name" value="WH-like_DNA-bd_sf"/>
</dbReference>
<dbReference type="SUPFAM" id="SSF56281">
    <property type="entry name" value="Metallo-hydrolase/oxidoreductase"/>
    <property type="match status" value="1"/>
</dbReference>
<reference evidence="2" key="1">
    <citation type="submission" date="2020-05" db="EMBL/GenBank/DDBJ databases">
        <authorList>
            <person name="Delgado-Blas J."/>
        </authorList>
    </citation>
    <scope>NUCLEOTIDE SEQUENCE</scope>
    <source>
        <strain evidence="2">BB1454</strain>
    </source>
</reference>
<dbReference type="SMART" id="SM00849">
    <property type="entry name" value="Lactamase_B"/>
    <property type="match status" value="1"/>
</dbReference>
<evidence type="ECO:0000313" key="3">
    <source>
        <dbReference type="Proteomes" id="UP000834458"/>
    </source>
</evidence>
<dbReference type="AlphaFoldDB" id="A0AA35GH31"/>
<dbReference type="InterPro" id="IPR000086">
    <property type="entry name" value="NUDIX_hydrolase_dom"/>
</dbReference>
<accession>A0AA35GH31</accession>
<dbReference type="Gene3D" id="3.60.15.10">
    <property type="entry name" value="Ribonuclease Z/Hydroxyacylglutathione hydrolase-like"/>
    <property type="match status" value="1"/>
</dbReference>
<dbReference type="InterPro" id="IPR050662">
    <property type="entry name" value="Sec-metab_biosynth-thioest"/>
</dbReference>
<dbReference type="PANTHER" id="PTHR23131:SF0">
    <property type="entry name" value="ENDORIBONUCLEASE LACTB2"/>
    <property type="match status" value="1"/>
</dbReference>
<dbReference type="InterPro" id="IPR001279">
    <property type="entry name" value="Metallo-B-lactamas"/>
</dbReference>
<dbReference type="InterPro" id="IPR036866">
    <property type="entry name" value="RibonucZ/Hydroxyglut_hydro"/>
</dbReference>
<organism evidence="2 3">
    <name type="scientific">Comamonas aquatica</name>
    <dbReference type="NCBI Taxonomy" id="225991"/>
    <lineage>
        <taxon>Bacteria</taxon>
        <taxon>Pseudomonadati</taxon>
        <taxon>Pseudomonadota</taxon>
        <taxon>Betaproteobacteria</taxon>
        <taxon>Burkholderiales</taxon>
        <taxon>Comamonadaceae</taxon>
        <taxon>Comamonas</taxon>
    </lineage>
</organism>
<dbReference type="InterPro" id="IPR015797">
    <property type="entry name" value="NUDIX_hydrolase-like_dom_sf"/>
</dbReference>
<dbReference type="Pfam" id="PF00753">
    <property type="entry name" value="Lactamase_B"/>
    <property type="match status" value="1"/>
</dbReference>
<dbReference type="CDD" id="cd16278">
    <property type="entry name" value="metallo-hydrolase-like_MBL-fold"/>
    <property type="match status" value="1"/>
</dbReference>
<dbReference type="SUPFAM" id="SSF55811">
    <property type="entry name" value="Nudix"/>
    <property type="match status" value="1"/>
</dbReference>
<dbReference type="PROSITE" id="PS51462">
    <property type="entry name" value="NUDIX"/>
    <property type="match status" value="1"/>
</dbReference>
<dbReference type="Proteomes" id="UP000834458">
    <property type="component" value="Unassembled WGS sequence"/>
</dbReference>
<gene>
    <name evidence="2" type="ORF">GHA_00808</name>
</gene>
<dbReference type="EMBL" id="CAHPSC010000007">
    <property type="protein sequence ID" value="CAB5670068.1"/>
    <property type="molecule type" value="Genomic_DNA"/>
</dbReference>
<dbReference type="CDD" id="cd18870">
    <property type="entry name" value="NUDIX_AcylCoAdiphos_Nudt19"/>
    <property type="match status" value="1"/>
</dbReference>
<name>A0AA35GH31_9BURK</name>
<evidence type="ECO:0000313" key="2">
    <source>
        <dbReference type="EMBL" id="CAB5670068.1"/>
    </source>
</evidence>
<dbReference type="PANTHER" id="PTHR23131">
    <property type="entry name" value="ENDORIBONUCLEASE LACTB2"/>
    <property type="match status" value="1"/>
</dbReference>
<dbReference type="Gene3D" id="1.10.10.10">
    <property type="entry name" value="Winged helix-like DNA-binding domain superfamily/Winged helix DNA-binding domain"/>
    <property type="match status" value="1"/>
</dbReference>
<protein>
    <submittedName>
        <fullName evidence="2">Hydroxyacylglutathione hydrolase</fullName>
    </submittedName>
</protein>
<sequence>MPTGDSALPASASIMGAMLRPEQLLHPQRVPVTPLEASTLLLLRDRPEGGWEVLMTRRSDQASFVPGAYVFPGGGIEAQDAQAHAQVAHRDGMAPGALTAAIAALRESLEEMGLLLAVHADGRPATQADVDALDRHAPLWPQLAQRGLRLDVRGVWQLAHWTADRNLPKRFAVPFFVARMPDGQTPVADEAEQFEPVWIQPQQALDRHAAGQMPMIFPTLRTLARLARYPSVQAVLDAVAAGPLWASAPRSGLLRGEQHRCMEDEAPFGELAMVCPDGQILHPLDWQSERAVPLRKNLWRLTAPNANVMTGPGTNSYLVGEAATGFIAIDPGPADADHVQRLWEAAGGDVRHIVCTHSHADHSPGAFLLQALCVQQGRDKPLIHGLPSAPTARANSQFVPDVVLQDGERITLAPLGLEAEKTPNIHHTLRAVHTPGHAANHLCLLLEEDALLFSGDHILNGTTPVIDIPDGNMRDYLDSLDKLAALCAAQGVEFVLPAHGYVLGDAQGVIARLKAHRLAREAKVLAAMRQQPEGSVQDWVAQAYADTPTALWKLAERSLMAHVERIRALGLLHVTD</sequence>
<feature type="domain" description="Nudix hydrolase" evidence="1">
    <location>
        <begin position="34"/>
        <end position="221"/>
    </location>
</feature>
<evidence type="ECO:0000259" key="1">
    <source>
        <dbReference type="PROSITE" id="PS51462"/>
    </source>
</evidence>
<keyword evidence="2" id="KW-0378">Hydrolase</keyword>